<keyword evidence="1" id="KW-0805">Transcription regulation</keyword>
<dbReference type="SMART" id="SM00342">
    <property type="entry name" value="HTH_ARAC"/>
    <property type="match status" value="1"/>
</dbReference>
<organism evidence="5 6">
    <name type="scientific">Ramlibacter pinisoli</name>
    <dbReference type="NCBI Taxonomy" id="2682844"/>
    <lineage>
        <taxon>Bacteria</taxon>
        <taxon>Pseudomonadati</taxon>
        <taxon>Pseudomonadota</taxon>
        <taxon>Betaproteobacteria</taxon>
        <taxon>Burkholderiales</taxon>
        <taxon>Comamonadaceae</taxon>
        <taxon>Ramlibacter</taxon>
    </lineage>
</organism>
<dbReference type="AlphaFoldDB" id="A0A6N8IZ30"/>
<dbReference type="SUPFAM" id="SSF46689">
    <property type="entry name" value="Homeodomain-like"/>
    <property type="match status" value="1"/>
</dbReference>
<dbReference type="Pfam" id="PF12833">
    <property type="entry name" value="HTH_18"/>
    <property type="match status" value="1"/>
</dbReference>
<dbReference type="GO" id="GO:0003700">
    <property type="term" value="F:DNA-binding transcription factor activity"/>
    <property type="evidence" value="ECO:0007669"/>
    <property type="project" value="InterPro"/>
</dbReference>
<protein>
    <submittedName>
        <fullName evidence="5">Helix-turn-helix domain-containing protein</fullName>
    </submittedName>
</protein>
<proteinExistence type="predicted"/>
<reference evidence="5 6" key="1">
    <citation type="submission" date="2019-12" db="EMBL/GenBank/DDBJ databases">
        <authorList>
            <person name="Huq M.A."/>
        </authorList>
    </citation>
    <scope>NUCLEOTIDE SEQUENCE [LARGE SCALE GENOMIC DNA]</scope>
    <source>
        <strain evidence="5 6">MAH-25</strain>
    </source>
</reference>
<evidence type="ECO:0000259" key="4">
    <source>
        <dbReference type="PROSITE" id="PS01124"/>
    </source>
</evidence>
<dbReference type="InterPro" id="IPR009057">
    <property type="entry name" value="Homeodomain-like_sf"/>
</dbReference>
<dbReference type="PANTHER" id="PTHR47894:SF4">
    <property type="entry name" value="HTH-TYPE TRANSCRIPTIONAL REGULATOR GADX"/>
    <property type="match status" value="1"/>
</dbReference>
<gene>
    <name evidence="5" type="ORF">GON04_22740</name>
</gene>
<dbReference type="Pfam" id="PF12625">
    <property type="entry name" value="Arabinose_bd"/>
    <property type="match status" value="1"/>
</dbReference>
<keyword evidence="2" id="KW-0238">DNA-binding</keyword>
<evidence type="ECO:0000313" key="5">
    <source>
        <dbReference type="EMBL" id="MVQ32291.1"/>
    </source>
</evidence>
<dbReference type="Gene3D" id="1.10.10.60">
    <property type="entry name" value="Homeodomain-like"/>
    <property type="match status" value="1"/>
</dbReference>
<name>A0A6N8IZ30_9BURK</name>
<keyword evidence="6" id="KW-1185">Reference proteome</keyword>
<evidence type="ECO:0000256" key="2">
    <source>
        <dbReference type="ARBA" id="ARBA00023125"/>
    </source>
</evidence>
<dbReference type="InterPro" id="IPR032687">
    <property type="entry name" value="AraC-type_N"/>
</dbReference>
<dbReference type="EMBL" id="WSEL01000009">
    <property type="protein sequence ID" value="MVQ32291.1"/>
    <property type="molecule type" value="Genomic_DNA"/>
</dbReference>
<keyword evidence="3" id="KW-0804">Transcription</keyword>
<dbReference type="GO" id="GO:0000976">
    <property type="term" value="F:transcription cis-regulatory region binding"/>
    <property type="evidence" value="ECO:0007669"/>
    <property type="project" value="TreeGrafter"/>
</dbReference>
<dbReference type="InterPro" id="IPR018060">
    <property type="entry name" value="HTH_AraC"/>
</dbReference>
<feature type="domain" description="HTH araC/xylS-type" evidence="4">
    <location>
        <begin position="260"/>
        <end position="358"/>
    </location>
</feature>
<evidence type="ECO:0000256" key="3">
    <source>
        <dbReference type="ARBA" id="ARBA00023163"/>
    </source>
</evidence>
<sequence>MAVRLDLPRRTDLAKSGTTLAFPDSRGLTMTMLVRSASLTNYATVARAAGLDPAAMLQSVGLDPSCLDDPDLKIPGAAASRLLEESARASGWTDFGLRLAASRTHPSWGPLTLAVREQATLRQALTVLVHYMRLHSESLQLHLEEDAQGATAMVRFEFTGRGPEVRQSMELAVAALTLALRQLLPDQWKAQKVCFMHAKPADTRTARRLFSNVEYGAPLNGILFPASYLQLPLSNYAQLDRYAKRYLESMGADLQGTLEEKVRQLIISLLPSGGCSLEHIAGRLTLDPRTVRRQLAREGHSYASLLNAIRRELAERHLAHPNRSLAEVGALLGFRDASSFSRWFRDNFGCSGREWQRAQR</sequence>
<accession>A0A6N8IZ30</accession>
<dbReference type="PANTHER" id="PTHR47894">
    <property type="entry name" value="HTH-TYPE TRANSCRIPTIONAL REGULATOR GADX"/>
    <property type="match status" value="1"/>
</dbReference>
<comment type="caution">
    <text evidence="5">The sequence shown here is derived from an EMBL/GenBank/DDBJ whole genome shotgun (WGS) entry which is preliminary data.</text>
</comment>
<evidence type="ECO:0000256" key="1">
    <source>
        <dbReference type="ARBA" id="ARBA00023015"/>
    </source>
</evidence>
<dbReference type="PROSITE" id="PS01124">
    <property type="entry name" value="HTH_ARAC_FAMILY_2"/>
    <property type="match status" value="1"/>
</dbReference>
<dbReference type="Proteomes" id="UP000469385">
    <property type="component" value="Unassembled WGS sequence"/>
</dbReference>
<evidence type="ECO:0000313" key="6">
    <source>
        <dbReference type="Proteomes" id="UP000469385"/>
    </source>
</evidence>
<dbReference type="GO" id="GO:0005829">
    <property type="term" value="C:cytosol"/>
    <property type="evidence" value="ECO:0007669"/>
    <property type="project" value="TreeGrafter"/>
</dbReference>